<evidence type="ECO:0000256" key="2">
    <source>
        <dbReference type="SAM" id="Phobius"/>
    </source>
</evidence>
<organism evidence="5 6">
    <name type="scientific">Haloferula sargassicola</name>
    <dbReference type="NCBI Taxonomy" id="490096"/>
    <lineage>
        <taxon>Bacteria</taxon>
        <taxon>Pseudomonadati</taxon>
        <taxon>Verrucomicrobiota</taxon>
        <taxon>Verrucomicrobiia</taxon>
        <taxon>Verrucomicrobiales</taxon>
        <taxon>Verrucomicrobiaceae</taxon>
        <taxon>Haloferula</taxon>
    </lineage>
</organism>
<keyword evidence="2" id="KW-0812">Transmembrane</keyword>
<keyword evidence="6" id="KW-1185">Reference proteome</keyword>
<dbReference type="SUPFAM" id="SSF55781">
    <property type="entry name" value="GAF domain-like"/>
    <property type="match status" value="1"/>
</dbReference>
<dbReference type="RefSeq" id="WP_353566075.1">
    <property type="nucleotide sequence ID" value="NZ_BAABRI010000005.1"/>
</dbReference>
<sequence length="479" mass="52076">MDWHHVSAILGIALTVCFLLIGRLRRRLWRKRKQLSAFEAEESRMFDFLHDLGEAIGKEAGQLGLYRVIVEGVNQVVGARGGAVYLLDDPGELLQPKHISDHCPPLVGVPVEVIRRAKKDPRAMESHLRLAQQPADQGVLGSVLQSGKPALIPDLKSHEAFRDAFHGFGGGEVSAMLAPLRHGGKDLGVLAVARGGEESPFTPNDFTVFRSAAEQSAFALGNALLYREAAEKRQFESDLRSASEVQRILLPQGDPVIPGFRVAATNLPARIISGDYYDHLRLADGSHGVVIADVSGKGVAAGIMMAMCRSVLRAEADSSDDPGEVLGILNRQLFSDMREDMFISLFYGVIAPEGGTMRLVRAGHEPALCYRSATRKIERVRPPGLAIGVDDGPAFERVTRPVDFDMSSGDCLLFYTDGVKEAVDSNEQEFGMDRLEAAFQAAAPLGAEAVLSEIRREVETFAGGGPQMDDITLLVLERR</sequence>
<keyword evidence="2" id="KW-0472">Membrane</keyword>
<accession>A0ABP9UKK6</accession>
<keyword evidence="2" id="KW-1133">Transmembrane helix</keyword>
<evidence type="ECO:0000313" key="6">
    <source>
        <dbReference type="Proteomes" id="UP001476282"/>
    </source>
</evidence>
<dbReference type="InterPro" id="IPR029016">
    <property type="entry name" value="GAF-like_dom_sf"/>
</dbReference>
<dbReference type="InterPro" id="IPR001932">
    <property type="entry name" value="PPM-type_phosphatase-like_dom"/>
</dbReference>
<evidence type="ECO:0000259" key="3">
    <source>
        <dbReference type="SMART" id="SM00065"/>
    </source>
</evidence>
<dbReference type="InterPro" id="IPR003018">
    <property type="entry name" value="GAF"/>
</dbReference>
<evidence type="ECO:0000259" key="4">
    <source>
        <dbReference type="SMART" id="SM00331"/>
    </source>
</evidence>
<dbReference type="EMBL" id="BAABRI010000005">
    <property type="protein sequence ID" value="GAA5481932.1"/>
    <property type="molecule type" value="Genomic_DNA"/>
</dbReference>
<gene>
    <name evidence="5" type="ORF">Hsar01_01147</name>
</gene>
<dbReference type="Pfam" id="PF13185">
    <property type="entry name" value="GAF_2"/>
    <property type="match status" value="1"/>
</dbReference>
<dbReference type="Pfam" id="PF07228">
    <property type="entry name" value="SpoIIE"/>
    <property type="match status" value="1"/>
</dbReference>
<dbReference type="PANTHER" id="PTHR43156">
    <property type="entry name" value="STAGE II SPORULATION PROTEIN E-RELATED"/>
    <property type="match status" value="1"/>
</dbReference>
<feature type="domain" description="PPM-type phosphatase" evidence="4">
    <location>
        <begin position="257"/>
        <end position="478"/>
    </location>
</feature>
<feature type="domain" description="GAF" evidence="3">
    <location>
        <begin position="61"/>
        <end position="230"/>
    </location>
</feature>
<comment type="caution">
    <text evidence="5">The sequence shown here is derived from an EMBL/GenBank/DDBJ whole genome shotgun (WGS) entry which is preliminary data.</text>
</comment>
<reference evidence="5 6" key="1">
    <citation type="submission" date="2024-02" db="EMBL/GenBank/DDBJ databases">
        <title>Haloferula sargassicola NBRC 104335.</title>
        <authorList>
            <person name="Ichikawa N."/>
            <person name="Katano-Makiyama Y."/>
            <person name="Hidaka K."/>
        </authorList>
    </citation>
    <scope>NUCLEOTIDE SEQUENCE [LARGE SCALE GENOMIC DNA]</scope>
    <source>
        <strain evidence="5 6">NBRC 104335</strain>
    </source>
</reference>
<dbReference type="Gene3D" id="3.30.450.40">
    <property type="match status" value="1"/>
</dbReference>
<name>A0ABP9UKK6_9BACT</name>
<dbReference type="SMART" id="SM00331">
    <property type="entry name" value="PP2C_SIG"/>
    <property type="match status" value="1"/>
</dbReference>
<evidence type="ECO:0000313" key="5">
    <source>
        <dbReference type="EMBL" id="GAA5481932.1"/>
    </source>
</evidence>
<dbReference type="PANTHER" id="PTHR43156:SF2">
    <property type="entry name" value="STAGE II SPORULATION PROTEIN E"/>
    <property type="match status" value="1"/>
</dbReference>
<dbReference type="SUPFAM" id="SSF81606">
    <property type="entry name" value="PP2C-like"/>
    <property type="match status" value="1"/>
</dbReference>
<proteinExistence type="predicted"/>
<feature type="transmembrane region" description="Helical" evidence="2">
    <location>
        <begin position="6"/>
        <end position="24"/>
    </location>
</feature>
<dbReference type="Proteomes" id="UP001476282">
    <property type="component" value="Unassembled WGS sequence"/>
</dbReference>
<protein>
    <submittedName>
        <fullName evidence="5">Uncharacterized protein</fullName>
    </submittedName>
</protein>
<dbReference type="InterPro" id="IPR036457">
    <property type="entry name" value="PPM-type-like_dom_sf"/>
</dbReference>
<keyword evidence="1" id="KW-0378">Hydrolase</keyword>
<dbReference type="Gene3D" id="3.60.40.10">
    <property type="entry name" value="PPM-type phosphatase domain"/>
    <property type="match status" value="1"/>
</dbReference>
<dbReference type="InterPro" id="IPR052016">
    <property type="entry name" value="Bact_Sigma-Reg"/>
</dbReference>
<evidence type="ECO:0000256" key="1">
    <source>
        <dbReference type="ARBA" id="ARBA00022801"/>
    </source>
</evidence>
<dbReference type="SMART" id="SM00065">
    <property type="entry name" value="GAF"/>
    <property type="match status" value="1"/>
</dbReference>